<keyword evidence="3" id="KW-1185">Reference proteome</keyword>
<evidence type="ECO:0000256" key="1">
    <source>
        <dbReference type="SAM" id="MobiDB-lite"/>
    </source>
</evidence>
<name>A0A344LGP4_9PSEU</name>
<dbReference type="AlphaFoldDB" id="A0A344LGP4"/>
<evidence type="ECO:0000313" key="3">
    <source>
        <dbReference type="Proteomes" id="UP000250434"/>
    </source>
</evidence>
<evidence type="ECO:0000313" key="2">
    <source>
        <dbReference type="EMBL" id="AXB47218.1"/>
    </source>
</evidence>
<proteinExistence type="predicted"/>
<reference evidence="2 3" key="1">
    <citation type="submission" date="2016-04" db="EMBL/GenBank/DDBJ databases">
        <title>Complete genome sequence and analysis of deep-sea sediment isolate, Amycolatopsis sp. WP1.</title>
        <authorList>
            <person name="Wang H."/>
            <person name="Chen S."/>
            <person name="Wu Q."/>
        </authorList>
    </citation>
    <scope>NUCLEOTIDE SEQUENCE [LARGE SCALE GENOMIC DNA]</scope>
    <source>
        <strain evidence="2 3">WP1</strain>
    </source>
</reference>
<dbReference type="EMBL" id="CP015163">
    <property type="protein sequence ID" value="AXB47218.1"/>
    <property type="molecule type" value="Genomic_DNA"/>
</dbReference>
<dbReference type="Proteomes" id="UP000250434">
    <property type="component" value="Chromosome"/>
</dbReference>
<gene>
    <name evidence="2" type="ORF">A4R43_36180</name>
</gene>
<sequence>MTVSGTGSGGASADGTAFAGVVRQTGAGGRFIGTGAREPPSDGASRRGCAGGRPRTIGSRVATSTVVFSGFSTRLPLRSR</sequence>
<accession>A0A344LGP4</accession>
<protein>
    <submittedName>
        <fullName evidence="2">Uncharacterized protein</fullName>
    </submittedName>
</protein>
<dbReference type="KEGG" id="aab:A4R43_36180"/>
<organism evidence="2 3">
    <name type="scientific">Amycolatopsis albispora</name>
    <dbReference type="NCBI Taxonomy" id="1804986"/>
    <lineage>
        <taxon>Bacteria</taxon>
        <taxon>Bacillati</taxon>
        <taxon>Actinomycetota</taxon>
        <taxon>Actinomycetes</taxon>
        <taxon>Pseudonocardiales</taxon>
        <taxon>Pseudonocardiaceae</taxon>
        <taxon>Amycolatopsis</taxon>
    </lineage>
</organism>
<feature type="region of interest" description="Disordered" evidence="1">
    <location>
        <begin position="28"/>
        <end position="57"/>
    </location>
</feature>